<feature type="transmembrane region" description="Helical" evidence="1">
    <location>
        <begin position="129"/>
        <end position="150"/>
    </location>
</feature>
<keyword evidence="1" id="KW-0472">Membrane</keyword>
<feature type="transmembrane region" description="Helical" evidence="1">
    <location>
        <begin position="81"/>
        <end position="100"/>
    </location>
</feature>
<dbReference type="Pfam" id="PF06197">
    <property type="entry name" value="DUF998"/>
    <property type="match status" value="1"/>
</dbReference>
<dbReference type="AlphaFoldDB" id="A0A7W9GJC0"/>
<accession>A0A7W9GJC0</accession>
<protein>
    <submittedName>
        <fullName evidence="2">Putative membrane protein</fullName>
    </submittedName>
</protein>
<gene>
    <name evidence="2" type="ORF">HD596_011382</name>
</gene>
<feature type="transmembrane region" description="Helical" evidence="1">
    <location>
        <begin position="53"/>
        <end position="74"/>
    </location>
</feature>
<evidence type="ECO:0000256" key="1">
    <source>
        <dbReference type="SAM" id="Phobius"/>
    </source>
</evidence>
<feature type="transmembrane region" description="Helical" evidence="1">
    <location>
        <begin position="12"/>
        <end position="33"/>
    </location>
</feature>
<sequence length="230" mass="24134">MRTLTPADHWRLLLCGVVAGPLFVVAFLVQGALRPHYDPLRHPVSSLALGPGGWVQAVNFVVAGLLTLAFAAGLRRALHRVWGPVLVGVWGAGLIGAGLFTTDPVSGYPPGTPGLLPEYGSAHAALHDYLSLAAFVVLVAACFVFAAGFARDREFGWAAYSVASGAGFTAAMATATIAFGQDPALVAHGGLYQRVAIAIGWAWLTLLALRLLRRRPAGPRTPAGRPRRPS</sequence>
<proteinExistence type="predicted"/>
<name>A0A7W9GJC0_9ACTN</name>
<dbReference type="EMBL" id="JACHMB010000001">
    <property type="protein sequence ID" value="MBB5784626.1"/>
    <property type="molecule type" value="Genomic_DNA"/>
</dbReference>
<keyword evidence="1" id="KW-1133">Transmembrane helix</keyword>
<keyword evidence="1" id="KW-0812">Transmembrane</keyword>
<evidence type="ECO:0000313" key="2">
    <source>
        <dbReference type="EMBL" id="MBB5784626.1"/>
    </source>
</evidence>
<feature type="transmembrane region" description="Helical" evidence="1">
    <location>
        <begin position="191"/>
        <end position="212"/>
    </location>
</feature>
<feature type="transmembrane region" description="Helical" evidence="1">
    <location>
        <begin position="157"/>
        <end position="179"/>
    </location>
</feature>
<dbReference type="Proteomes" id="UP000579153">
    <property type="component" value="Unassembled WGS sequence"/>
</dbReference>
<comment type="caution">
    <text evidence="2">The sequence shown here is derived from an EMBL/GenBank/DDBJ whole genome shotgun (WGS) entry which is preliminary data.</text>
</comment>
<dbReference type="InterPro" id="IPR009339">
    <property type="entry name" value="DUF998"/>
</dbReference>
<keyword evidence="3" id="KW-1185">Reference proteome</keyword>
<evidence type="ECO:0000313" key="3">
    <source>
        <dbReference type="Proteomes" id="UP000579153"/>
    </source>
</evidence>
<reference evidence="2 3" key="1">
    <citation type="submission" date="2020-08" db="EMBL/GenBank/DDBJ databases">
        <title>Sequencing the genomes of 1000 actinobacteria strains.</title>
        <authorList>
            <person name="Klenk H.-P."/>
        </authorList>
    </citation>
    <scope>NUCLEOTIDE SEQUENCE [LARGE SCALE GENOMIC DNA]</scope>
    <source>
        <strain evidence="2 3">DSM 45507</strain>
    </source>
</reference>
<organism evidence="2 3">
    <name type="scientific">Nonomuraea jabiensis</name>
    <dbReference type="NCBI Taxonomy" id="882448"/>
    <lineage>
        <taxon>Bacteria</taxon>
        <taxon>Bacillati</taxon>
        <taxon>Actinomycetota</taxon>
        <taxon>Actinomycetes</taxon>
        <taxon>Streptosporangiales</taxon>
        <taxon>Streptosporangiaceae</taxon>
        <taxon>Nonomuraea</taxon>
    </lineage>
</organism>
<dbReference type="RefSeq" id="WP_185077543.1">
    <property type="nucleotide sequence ID" value="NZ_JACHMB010000001.1"/>
</dbReference>